<name>A0A372NRG9_9SPHI</name>
<proteinExistence type="predicted"/>
<protein>
    <submittedName>
        <fullName evidence="1">Uncharacterized protein</fullName>
    </submittedName>
</protein>
<reference evidence="1 2" key="1">
    <citation type="submission" date="2018-08" db="EMBL/GenBank/DDBJ databases">
        <title>Mucilaginibacter sp. MYSH2.</title>
        <authorList>
            <person name="Seo T."/>
        </authorList>
    </citation>
    <scope>NUCLEOTIDE SEQUENCE [LARGE SCALE GENOMIC DNA]</scope>
    <source>
        <strain evidence="1 2">MYSH2</strain>
    </source>
</reference>
<gene>
    <name evidence="1" type="ORF">D0C36_18590</name>
</gene>
<evidence type="ECO:0000313" key="2">
    <source>
        <dbReference type="Proteomes" id="UP000264217"/>
    </source>
</evidence>
<dbReference type="Proteomes" id="UP000264217">
    <property type="component" value="Unassembled WGS sequence"/>
</dbReference>
<comment type="caution">
    <text evidence="1">The sequence shown here is derived from an EMBL/GenBank/DDBJ whole genome shotgun (WGS) entry which is preliminary data.</text>
</comment>
<keyword evidence="2" id="KW-1185">Reference proteome</keyword>
<sequence length="135" mass="15763">MRRTCHQLSANNMQPLKSLNYAQRAALLHNLLITDIPDFLSFLYEYTETVQDKSAEIRKTWTEQPLVADLWISLASTIQKLLNERSVELHNQSQSFSELLFRDFEAIFSVHVLLKYIKKETTSAKFRQAAELLFI</sequence>
<evidence type="ECO:0000313" key="1">
    <source>
        <dbReference type="EMBL" id="RFZ90955.1"/>
    </source>
</evidence>
<dbReference type="EMBL" id="QWDC01000003">
    <property type="protein sequence ID" value="RFZ90955.1"/>
    <property type="molecule type" value="Genomic_DNA"/>
</dbReference>
<dbReference type="AlphaFoldDB" id="A0A372NRG9"/>
<organism evidence="1 2">
    <name type="scientific">Mucilaginibacter conchicola</name>
    <dbReference type="NCBI Taxonomy" id="2303333"/>
    <lineage>
        <taxon>Bacteria</taxon>
        <taxon>Pseudomonadati</taxon>
        <taxon>Bacteroidota</taxon>
        <taxon>Sphingobacteriia</taxon>
        <taxon>Sphingobacteriales</taxon>
        <taxon>Sphingobacteriaceae</taxon>
        <taxon>Mucilaginibacter</taxon>
    </lineage>
</organism>
<accession>A0A372NRG9</accession>